<feature type="repeat" description="TPR" evidence="3">
    <location>
        <begin position="12"/>
        <end position="45"/>
    </location>
</feature>
<dbReference type="InterPro" id="IPR011990">
    <property type="entry name" value="TPR-like_helical_dom_sf"/>
</dbReference>
<sequence length="873" mass="100945">MSTKIELSSERAEKHYLEGVSYHTKGEYDNAIESKEQAIELSPENAEYHYSLGVSYHAKGEYDNAIENKNQAIELSPEKAEYHDSISNSYHAKGEYDEAIKFAKQAVELSPENAKYHESISNSYHAKGEYDEAIKFAKQAVELSPKNAEYHNSLGVSYHEKGEYDKAIENKKQAVELSPENAKYHYSLGVSYHNKGDYDKAIESKKQAVELSPENAKYHESISNSHHAKGEYDEAIKFAKQAVELSPKDAEYHYSLGVSYHAKGEYDKAIESKKQAIELSPKDSKYHYSLGVSYHNKGEYDNAIESKKQAIALSPENAKYHDSISSSYHEKGEHDEAIKFAKQAVELSPKNTEYHYSLGVSYHEKGEYDKAIESKKQAVQLSPKSAKYLYSLAVSYYEKGVYIEAINFATKAIELFPNKVKYHYLLGVSYYRKKDIAKAIETLHHAIRLDRSVADLYETLVFIHFKEWRYEDVERHKETVDIIVEGINKNNWNSEEISRILNIFYKKVKFESLANVLSRLKELSTDSIYYRIQKVLRSFEKYPDFHPKIANLHYLTAQIMNELSVKRDDDITLAHYTKAATIRHLIKPDKAVNATEKEKTPKIRLSNATYMNDPSEGTKLLEFFKSFGGNTLLKECCDSLIGSNEFEYKSSNVYLFSMTTYIDKLPMWSQYGDDGQGCCLELKKENFDYVDNELYHNIVMNDIEIPDGKDKLYKAKRDLPASYRYIPYKVYYFDNNPNEENDKIKENLNQIQSVIAELDELISQNDNSDLREQMKLYIIECLDQIRFLFKSNDYDHEQEARLLVYVPQTSEKIKLDETVELAPKLYVELDNNKGIEYSSIILGPKFKCPELIVPYIQYCNGDIKIKKSQVKYR</sequence>
<evidence type="ECO:0000313" key="5">
    <source>
        <dbReference type="Proteomes" id="UP001596233"/>
    </source>
</evidence>
<feature type="repeat" description="TPR" evidence="3">
    <location>
        <begin position="216"/>
        <end position="249"/>
    </location>
</feature>
<feature type="repeat" description="TPR" evidence="3">
    <location>
        <begin position="80"/>
        <end position="113"/>
    </location>
</feature>
<feature type="repeat" description="TPR" evidence="3">
    <location>
        <begin position="284"/>
        <end position="317"/>
    </location>
</feature>
<dbReference type="RefSeq" id="WP_379233351.1">
    <property type="nucleotide sequence ID" value="NZ_JBHSTE010000003.1"/>
</dbReference>
<dbReference type="SUPFAM" id="SSF48452">
    <property type="entry name" value="TPR-like"/>
    <property type="match status" value="2"/>
</dbReference>
<accession>A0ABW1V2G2</accession>
<dbReference type="PROSITE" id="PS50293">
    <property type="entry name" value="TPR_REGION"/>
    <property type="match status" value="8"/>
</dbReference>
<organism evidence="4 5">
    <name type="scientific">Paenibacillus septentrionalis</name>
    <dbReference type="NCBI Taxonomy" id="429342"/>
    <lineage>
        <taxon>Bacteria</taxon>
        <taxon>Bacillati</taxon>
        <taxon>Bacillota</taxon>
        <taxon>Bacilli</taxon>
        <taxon>Bacillales</taxon>
        <taxon>Paenibacillaceae</taxon>
        <taxon>Paenibacillus</taxon>
    </lineage>
</organism>
<feature type="repeat" description="TPR" evidence="3">
    <location>
        <begin position="114"/>
        <end position="147"/>
    </location>
</feature>
<evidence type="ECO:0000256" key="1">
    <source>
        <dbReference type="ARBA" id="ARBA00022737"/>
    </source>
</evidence>
<dbReference type="InterPro" id="IPR019734">
    <property type="entry name" value="TPR_rpt"/>
</dbReference>
<name>A0ABW1V2G2_9BACL</name>
<dbReference type="Pfam" id="PF13414">
    <property type="entry name" value="TPR_11"/>
    <property type="match status" value="4"/>
</dbReference>
<feature type="repeat" description="TPR" evidence="3">
    <location>
        <begin position="318"/>
        <end position="351"/>
    </location>
</feature>
<dbReference type="InterPro" id="IPR021352">
    <property type="entry name" value="DUF2971"/>
</dbReference>
<dbReference type="SMART" id="SM00028">
    <property type="entry name" value="TPR"/>
    <property type="match status" value="13"/>
</dbReference>
<keyword evidence="5" id="KW-1185">Reference proteome</keyword>
<dbReference type="EMBL" id="JBHSTE010000003">
    <property type="protein sequence ID" value="MFC6332668.1"/>
    <property type="molecule type" value="Genomic_DNA"/>
</dbReference>
<reference evidence="5" key="1">
    <citation type="journal article" date="2019" name="Int. J. Syst. Evol. Microbiol.">
        <title>The Global Catalogue of Microorganisms (GCM) 10K type strain sequencing project: providing services to taxonomists for standard genome sequencing and annotation.</title>
        <authorList>
            <consortium name="The Broad Institute Genomics Platform"/>
            <consortium name="The Broad Institute Genome Sequencing Center for Infectious Disease"/>
            <person name="Wu L."/>
            <person name="Ma J."/>
        </authorList>
    </citation>
    <scope>NUCLEOTIDE SEQUENCE [LARGE SCALE GENOMIC DNA]</scope>
    <source>
        <strain evidence="5">PCU 280</strain>
    </source>
</reference>
<dbReference type="PANTHER" id="PTHR44858">
    <property type="entry name" value="TETRATRICOPEPTIDE REPEAT PROTEIN 6"/>
    <property type="match status" value="1"/>
</dbReference>
<feature type="repeat" description="TPR" evidence="3">
    <location>
        <begin position="386"/>
        <end position="419"/>
    </location>
</feature>
<gene>
    <name evidence="4" type="ORF">ACFP56_08540</name>
</gene>
<feature type="repeat" description="TPR" evidence="3">
    <location>
        <begin position="250"/>
        <end position="283"/>
    </location>
</feature>
<feature type="repeat" description="TPR" evidence="3">
    <location>
        <begin position="46"/>
        <end position="79"/>
    </location>
</feature>
<evidence type="ECO:0000313" key="4">
    <source>
        <dbReference type="EMBL" id="MFC6332668.1"/>
    </source>
</evidence>
<comment type="caution">
    <text evidence="4">The sequence shown here is derived from an EMBL/GenBank/DDBJ whole genome shotgun (WGS) entry which is preliminary data.</text>
</comment>
<dbReference type="Proteomes" id="UP001596233">
    <property type="component" value="Unassembled WGS sequence"/>
</dbReference>
<dbReference type="Pfam" id="PF14559">
    <property type="entry name" value="TPR_19"/>
    <property type="match status" value="1"/>
</dbReference>
<evidence type="ECO:0000256" key="3">
    <source>
        <dbReference type="PROSITE-ProRule" id="PRU00339"/>
    </source>
</evidence>
<proteinExistence type="predicted"/>
<dbReference type="Pfam" id="PF12895">
    <property type="entry name" value="ANAPC3"/>
    <property type="match status" value="1"/>
</dbReference>
<dbReference type="PROSITE" id="PS50005">
    <property type="entry name" value="TPR"/>
    <property type="match status" value="13"/>
</dbReference>
<keyword evidence="1" id="KW-0677">Repeat</keyword>
<dbReference type="InterPro" id="IPR050498">
    <property type="entry name" value="Ycf3"/>
</dbReference>
<feature type="repeat" description="TPR" evidence="3">
    <location>
        <begin position="182"/>
        <end position="215"/>
    </location>
</feature>
<feature type="repeat" description="TPR" evidence="3">
    <location>
        <begin position="420"/>
        <end position="453"/>
    </location>
</feature>
<dbReference type="PANTHER" id="PTHR44858:SF1">
    <property type="entry name" value="UDP-N-ACETYLGLUCOSAMINE--PEPTIDE N-ACETYLGLUCOSAMINYLTRANSFERASE SPINDLY-RELATED"/>
    <property type="match status" value="1"/>
</dbReference>
<dbReference type="Pfam" id="PF13431">
    <property type="entry name" value="TPR_17"/>
    <property type="match status" value="1"/>
</dbReference>
<keyword evidence="2 3" id="KW-0802">TPR repeat</keyword>
<evidence type="ECO:0000256" key="2">
    <source>
        <dbReference type="ARBA" id="ARBA00022803"/>
    </source>
</evidence>
<feature type="repeat" description="TPR" evidence="3">
    <location>
        <begin position="148"/>
        <end position="181"/>
    </location>
</feature>
<protein>
    <submittedName>
        <fullName evidence="4">Tetratricopeptide repeat protein</fullName>
    </submittedName>
</protein>
<dbReference type="Gene3D" id="1.25.40.10">
    <property type="entry name" value="Tetratricopeptide repeat domain"/>
    <property type="match status" value="4"/>
</dbReference>
<feature type="repeat" description="TPR" evidence="3">
    <location>
        <begin position="352"/>
        <end position="385"/>
    </location>
</feature>
<dbReference type="Pfam" id="PF11185">
    <property type="entry name" value="DUF2971"/>
    <property type="match status" value="1"/>
</dbReference>